<comment type="caution">
    <text evidence="10">Lacks conserved residue(s) required for the propagation of feature annotation.</text>
</comment>
<dbReference type="GO" id="GO:0000287">
    <property type="term" value="F:magnesium ion binding"/>
    <property type="evidence" value="ECO:0007669"/>
    <property type="project" value="UniProtKB-UniRule"/>
</dbReference>
<organism evidence="11 12">
    <name type="scientific">Halogranum gelatinilyticum</name>
    <dbReference type="NCBI Taxonomy" id="660521"/>
    <lineage>
        <taxon>Archaea</taxon>
        <taxon>Methanobacteriati</taxon>
        <taxon>Methanobacteriota</taxon>
        <taxon>Stenosarchaea group</taxon>
        <taxon>Halobacteria</taxon>
        <taxon>Halobacteriales</taxon>
        <taxon>Haloferacaceae</taxon>
    </lineage>
</organism>
<evidence type="ECO:0000256" key="5">
    <source>
        <dbReference type="ARBA" id="ARBA00022842"/>
    </source>
</evidence>
<dbReference type="GO" id="GO:0047294">
    <property type="term" value="F:phosphoglycerol geranylgeranyltransferase activity"/>
    <property type="evidence" value="ECO:0007669"/>
    <property type="project" value="UniProtKB-UniRule"/>
</dbReference>
<keyword evidence="5 10" id="KW-0460">Magnesium</keyword>
<sequence length="246" mass="26863">MTAPWTDWDHITKIDPDKDLVEGETFEDVCATGTDALEIGGTLDMTEEKMERVIDACAKHDVPVYQEPSNPGVVIDDDALDGYLIPTVFNAKDSFWVTGAHKEWVRIEDGLDWERTHTEAYIVLNPDSSVAEYTEADTDQTAEDVASFARVAEKMFGQKIVYVEYSGTYGDTEKVAAAHDALDEATLFYGGGIHDYDSAYGMATHSDAVVVGNLLHDEGVDAVRETVEGAKDAKADRDAEAGARTA</sequence>
<feature type="binding site" evidence="10">
    <location>
        <begin position="162"/>
        <end position="167"/>
    </location>
    <ligand>
        <name>sn-glycerol 1-phosphate</name>
        <dbReference type="ChEBI" id="CHEBI:57685"/>
    </ligand>
</feature>
<dbReference type="EMBL" id="FNHL01000001">
    <property type="protein sequence ID" value="SDM08619.1"/>
    <property type="molecule type" value="Genomic_DNA"/>
</dbReference>
<comment type="cofactor">
    <cofactor evidence="10">
        <name>Mg(2+)</name>
        <dbReference type="ChEBI" id="CHEBI:18420"/>
    </cofactor>
</comment>
<evidence type="ECO:0000256" key="4">
    <source>
        <dbReference type="ARBA" id="ARBA00022723"/>
    </source>
</evidence>
<dbReference type="Pfam" id="PF01884">
    <property type="entry name" value="PcrB"/>
    <property type="match status" value="1"/>
</dbReference>
<keyword evidence="4 10" id="KW-0479">Metal-binding</keyword>
<comment type="catalytic activity">
    <reaction evidence="9 10">
        <text>sn-glycerol 1-phosphate + (2E,6E,10E)-geranylgeranyl diphosphate = sn-3-O-(geranylgeranyl)glycerol 1-phosphate + diphosphate</text>
        <dbReference type="Rhea" id="RHEA:23404"/>
        <dbReference type="ChEBI" id="CHEBI:33019"/>
        <dbReference type="ChEBI" id="CHEBI:57677"/>
        <dbReference type="ChEBI" id="CHEBI:57685"/>
        <dbReference type="ChEBI" id="CHEBI:58756"/>
        <dbReference type="EC" id="2.5.1.41"/>
    </reaction>
</comment>
<dbReference type="InterPro" id="IPR026417">
    <property type="entry name" value="GGGPS_halobacteria"/>
</dbReference>
<dbReference type="HAMAP" id="MF_00112">
    <property type="entry name" value="GGGP_HepGP_synthase"/>
    <property type="match status" value="1"/>
</dbReference>
<protein>
    <recommendedName>
        <fullName evidence="10">Geranylgeranylglyceryl phosphate synthase</fullName>
        <shortName evidence="10">GGGP synthase</shortName>
        <shortName evidence="10">GGGPS</shortName>
        <ecNumber evidence="10">2.5.1.41</ecNumber>
    </recommendedName>
    <alternativeName>
        <fullName evidence="10">(S)-3-O-geranylgeranylglyceryl phosphate synthase</fullName>
    </alternativeName>
    <alternativeName>
        <fullName evidence="10">Phosphoglycerol geranylgeranyltransferase</fullName>
    </alternativeName>
</protein>
<feature type="binding site" evidence="10">
    <location>
        <position position="192"/>
    </location>
    <ligand>
        <name>sn-glycerol 1-phosphate</name>
        <dbReference type="ChEBI" id="CHEBI:57685"/>
    </ligand>
</feature>
<proteinExistence type="inferred from homology"/>
<name>A0A1G9QCB1_9EURY</name>
<dbReference type="InterPro" id="IPR008205">
    <property type="entry name" value="GGGP_HepGP_synthase"/>
</dbReference>
<evidence type="ECO:0000256" key="10">
    <source>
        <dbReference type="HAMAP-Rule" id="MF_00112"/>
    </source>
</evidence>
<dbReference type="UniPathway" id="UPA00940"/>
<dbReference type="PANTHER" id="PTHR40029:SF2">
    <property type="entry name" value="HEPTAPRENYLGLYCERYL PHOSPHATE SYNTHASE"/>
    <property type="match status" value="1"/>
</dbReference>
<evidence type="ECO:0000313" key="12">
    <source>
        <dbReference type="Proteomes" id="UP000199451"/>
    </source>
</evidence>
<dbReference type="NCBIfam" id="NF003199">
    <property type="entry name" value="PRK04169.1-3"/>
    <property type="match status" value="1"/>
</dbReference>
<dbReference type="OrthoDB" id="49758at2157"/>
<comment type="function">
    <text evidence="10">Prenyltransferase that catalyzes the transfer of the geranylgeranyl moiety of geranylgeranyl diphosphate (GGPP) to the C3 hydroxyl of sn-glycerol-1-phosphate (G1P). This reaction is the first ether-bond-formation step in the biosynthesis of archaeal membrane lipids.</text>
</comment>
<evidence type="ECO:0000256" key="7">
    <source>
        <dbReference type="ARBA" id="ARBA00023209"/>
    </source>
</evidence>
<evidence type="ECO:0000256" key="8">
    <source>
        <dbReference type="ARBA" id="ARBA00023264"/>
    </source>
</evidence>
<dbReference type="RefSeq" id="WP_089694265.1">
    <property type="nucleotide sequence ID" value="NZ_FNHL01000001.1"/>
</dbReference>
<keyword evidence="6 10" id="KW-0443">Lipid metabolism</keyword>
<evidence type="ECO:0000256" key="1">
    <source>
        <dbReference type="ARBA" id="ARBA00022490"/>
    </source>
</evidence>
<dbReference type="GO" id="GO:0046474">
    <property type="term" value="P:glycerophospholipid biosynthetic process"/>
    <property type="evidence" value="ECO:0007669"/>
    <property type="project" value="UniProtKB-UniRule"/>
</dbReference>
<keyword evidence="8 10" id="KW-1208">Phospholipid metabolism</keyword>
<dbReference type="InterPro" id="IPR039074">
    <property type="entry name" value="GGGP/HepGP_synthase_I"/>
</dbReference>
<comment type="pathway">
    <text evidence="10">Membrane lipid metabolism; glycerophospholipid metabolism.</text>
</comment>
<keyword evidence="3 10" id="KW-0808">Transferase</keyword>
<dbReference type="GO" id="GO:0120536">
    <property type="term" value="F:heptaprenylglyceryl phosphate synthase activity"/>
    <property type="evidence" value="ECO:0007669"/>
    <property type="project" value="UniProtKB-ARBA"/>
</dbReference>
<feature type="binding site" evidence="10">
    <location>
        <position position="13"/>
    </location>
    <ligand>
        <name>sn-glycerol 1-phosphate</name>
        <dbReference type="ChEBI" id="CHEBI:57685"/>
    </ligand>
</feature>
<dbReference type="STRING" id="660521.SAMN04487949_0790"/>
<feature type="binding site" evidence="10">
    <location>
        <position position="42"/>
    </location>
    <ligand>
        <name>Mg(2+)</name>
        <dbReference type="ChEBI" id="CHEBI:18420"/>
    </ligand>
</feature>
<reference evidence="12" key="1">
    <citation type="submission" date="2016-10" db="EMBL/GenBank/DDBJ databases">
        <authorList>
            <person name="Varghese N."/>
            <person name="Submissions S."/>
        </authorList>
    </citation>
    <scope>NUCLEOTIDE SEQUENCE [LARGE SCALE GENOMIC DNA]</scope>
    <source>
        <strain evidence="12">CGMCC 1.10119</strain>
    </source>
</reference>
<dbReference type="NCBIfam" id="TIGR01768">
    <property type="entry name" value="GGGP-family"/>
    <property type="match status" value="1"/>
</dbReference>
<evidence type="ECO:0000313" key="11">
    <source>
        <dbReference type="EMBL" id="SDM08619.1"/>
    </source>
</evidence>
<dbReference type="Gene3D" id="3.20.20.390">
    <property type="entry name" value="FMN-linked oxidoreductases"/>
    <property type="match status" value="1"/>
</dbReference>
<evidence type="ECO:0000256" key="6">
    <source>
        <dbReference type="ARBA" id="ARBA00023098"/>
    </source>
</evidence>
<keyword evidence="7 10" id="KW-0594">Phospholipid biosynthesis</keyword>
<keyword evidence="1 10" id="KW-0963">Cytoplasm</keyword>
<keyword evidence="2 10" id="KW-0444">Lipid biosynthesis</keyword>
<dbReference type="InterPro" id="IPR038597">
    <property type="entry name" value="GGGP/HepGP_synthase_sf"/>
</dbReference>
<dbReference type="CDD" id="cd02812">
    <property type="entry name" value="PcrB_like"/>
    <property type="match status" value="1"/>
</dbReference>
<dbReference type="NCBIfam" id="TIGR04147">
    <property type="entry name" value="GGGPS_Halobact"/>
    <property type="match status" value="1"/>
</dbReference>
<accession>A0A1G9QCB1</accession>
<dbReference type="GO" id="GO:0005737">
    <property type="term" value="C:cytoplasm"/>
    <property type="evidence" value="ECO:0007669"/>
    <property type="project" value="UniProtKB-SubCell"/>
</dbReference>
<dbReference type="AlphaFoldDB" id="A0A1G9QCB1"/>
<comment type="subcellular location">
    <subcellularLocation>
        <location evidence="10">Cytoplasm</location>
    </subcellularLocation>
</comment>
<keyword evidence="12" id="KW-1185">Reference proteome</keyword>
<feature type="binding site" evidence="10">
    <location>
        <position position="15"/>
    </location>
    <ligand>
        <name>Mg(2+)</name>
        <dbReference type="ChEBI" id="CHEBI:18420"/>
    </ligand>
</feature>
<evidence type="ECO:0000256" key="9">
    <source>
        <dbReference type="ARBA" id="ARBA00047288"/>
    </source>
</evidence>
<dbReference type="PANTHER" id="PTHR40029">
    <property type="match status" value="1"/>
</dbReference>
<evidence type="ECO:0000256" key="3">
    <source>
        <dbReference type="ARBA" id="ARBA00022679"/>
    </source>
</evidence>
<gene>
    <name evidence="11" type="ORF">SAMN04487949_0790</name>
</gene>
<dbReference type="SUPFAM" id="SSF51395">
    <property type="entry name" value="FMN-linked oxidoreductases"/>
    <property type="match status" value="1"/>
</dbReference>
<dbReference type="EC" id="2.5.1.41" evidence="10"/>
<feature type="binding site" evidence="10">
    <location>
        <begin position="212"/>
        <end position="213"/>
    </location>
    <ligand>
        <name>sn-glycerol 1-phosphate</name>
        <dbReference type="ChEBI" id="CHEBI:57685"/>
    </ligand>
</feature>
<evidence type="ECO:0000256" key="2">
    <source>
        <dbReference type="ARBA" id="ARBA00022516"/>
    </source>
</evidence>
<dbReference type="Proteomes" id="UP000199451">
    <property type="component" value="Unassembled WGS sequence"/>
</dbReference>
<comment type="similarity">
    <text evidence="10">Belongs to the GGGP/HepGP synthase family. Group I subfamily.</text>
</comment>